<keyword evidence="2" id="KW-1185">Reference proteome</keyword>
<evidence type="ECO:0000313" key="2">
    <source>
        <dbReference type="Proteomes" id="UP001362999"/>
    </source>
</evidence>
<dbReference type="EMBL" id="JAWWNJ010000061">
    <property type="protein sequence ID" value="KAK7013111.1"/>
    <property type="molecule type" value="Genomic_DNA"/>
</dbReference>
<protein>
    <submittedName>
        <fullName evidence="1">Uncharacterized protein</fullName>
    </submittedName>
</protein>
<evidence type="ECO:0000313" key="1">
    <source>
        <dbReference type="EMBL" id="KAK7013111.1"/>
    </source>
</evidence>
<name>A0AAW0AIZ2_9AGAR</name>
<organism evidence="1 2">
    <name type="scientific">Favolaschia claudopus</name>
    <dbReference type="NCBI Taxonomy" id="2862362"/>
    <lineage>
        <taxon>Eukaryota</taxon>
        <taxon>Fungi</taxon>
        <taxon>Dikarya</taxon>
        <taxon>Basidiomycota</taxon>
        <taxon>Agaricomycotina</taxon>
        <taxon>Agaricomycetes</taxon>
        <taxon>Agaricomycetidae</taxon>
        <taxon>Agaricales</taxon>
        <taxon>Marasmiineae</taxon>
        <taxon>Mycenaceae</taxon>
        <taxon>Favolaschia</taxon>
    </lineage>
</organism>
<proteinExistence type="predicted"/>
<comment type="caution">
    <text evidence="1">The sequence shown here is derived from an EMBL/GenBank/DDBJ whole genome shotgun (WGS) entry which is preliminary data.</text>
</comment>
<reference evidence="1 2" key="1">
    <citation type="journal article" date="2024" name="J Genomics">
        <title>Draft genome sequencing and assembly of Favolaschia claudopus CIRM-BRFM 2984 isolated from oak limbs.</title>
        <authorList>
            <person name="Navarro D."/>
            <person name="Drula E."/>
            <person name="Chaduli D."/>
            <person name="Cazenave R."/>
            <person name="Ahrendt S."/>
            <person name="Wang J."/>
            <person name="Lipzen A."/>
            <person name="Daum C."/>
            <person name="Barry K."/>
            <person name="Grigoriev I.V."/>
            <person name="Favel A."/>
            <person name="Rosso M.N."/>
            <person name="Martin F."/>
        </authorList>
    </citation>
    <scope>NUCLEOTIDE SEQUENCE [LARGE SCALE GENOMIC DNA]</scope>
    <source>
        <strain evidence="1 2">CIRM-BRFM 2984</strain>
    </source>
</reference>
<sequence>MLSDSDVRSASCGVDQLIVSPHLSRMYGGEKVKVKSSAPPLSPPHPAPLSVNAYAQTAHVNQQLAFTPSTPTTRQSTRHLQLLRHRSPHLATPRPCVSLRALTPALSY</sequence>
<gene>
    <name evidence="1" type="ORF">R3P38DRAFT_3207763</name>
</gene>
<dbReference type="AlphaFoldDB" id="A0AAW0AIZ2"/>
<dbReference type="Proteomes" id="UP001362999">
    <property type="component" value="Unassembled WGS sequence"/>
</dbReference>
<accession>A0AAW0AIZ2</accession>